<evidence type="ECO:0000313" key="2">
    <source>
        <dbReference type="Proteomes" id="UP000050640"/>
    </source>
</evidence>
<organism evidence="2 3">
    <name type="scientific">Elaeophora elaphi</name>
    <dbReference type="NCBI Taxonomy" id="1147741"/>
    <lineage>
        <taxon>Eukaryota</taxon>
        <taxon>Metazoa</taxon>
        <taxon>Ecdysozoa</taxon>
        <taxon>Nematoda</taxon>
        <taxon>Chromadorea</taxon>
        <taxon>Rhabditida</taxon>
        <taxon>Spirurina</taxon>
        <taxon>Spiruromorpha</taxon>
        <taxon>Filarioidea</taxon>
        <taxon>Onchocercidae</taxon>
        <taxon>Elaeophora</taxon>
    </lineage>
</organism>
<feature type="compositionally biased region" description="Basic residues" evidence="1">
    <location>
        <begin position="16"/>
        <end position="28"/>
    </location>
</feature>
<dbReference type="InterPro" id="IPR016024">
    <property type="entry name" value="ARM-type_fold"/>
</dbReference>
<dbReference type="Gene3D" id="1.25.10.10">
    <property type="entry name" value="Leucine-rich Repeat Variant"/>
    <property type="match status" value="1"/>
</dbReference>
<dbReference type="SUPFAM" id="SSF48371">
    <property type="entry name" value="ARM repeat"/>
    <property type="match status" value="1"/>
</dbReference>
<dbReference type="AlphaFoldDB" id="A0A0R3RYG9"/>
<evidence type="ECO:0000313" key="3">
    <source>
        <dbReference type="WBParaSite" id="EEL_0000732501-mRNA-1"/>
    </source>
</evidence>
<evidence type="ECO:0000256" key="1">
    <source>
        <dbReference type="SAM" id="MobiDB-lite"/>
    </source>
</evidence>
<accession>A0A0R3RYG9</accession>
<reference evidence="3" key="1">
    <citation type="submission" date="2017-02" db="UniProtKB">
        <authorList>
            <consortium name="WormBaseParasite"/>
        </authorList>
    </citation>
    <scope>IDENTIFICATION</scope>
</reference>
<name>A0A0R3RYG9_9BILA</name>
<sequence>MNVGNNLLHNNSGRTKMGKKGRSKNRKGGQKDKQLSKESKVGGSDFDEGISSAEKSSSYSAKTVNCMACLKPKNEPPCKFVRKIFLKLDLYEMLYVPINLIIIFFSPKISSFSDSEEPDINKIMDAFRTKATAENFKHSLQLINELVDNYDISGKIAEMNRQGMEIIFTQGMKFRDPIVQYYATHALAVLVKHMNETQLKNLLPYGLMEGISVALRSEMFFIVQEAFEVCSSIALKSVAMRDILAAFGPLHASELLSKYCHIIPREFASVIATFLCDLCYFKPVPESILKRVANGARFLLQHEMHEIRLAALNAILKVASCRNFTVIFEDAYVEVILKFLDSTRSAEVRAAFSITSEFVRQRNCNTTKVIRAGFIEKILPVLARNSSPDYGYDACSILARILSNKKYIESTIKSGLGTSLYKIKAYKALACMYGNIDRKNAIRLADQVYLEKICSILVNDNHNGALCALALMSCILDACSNGEFEKKLKETTKFIRESKAYEYIIQHANGDCYKTRDLAENLYHQLSDNVKNDAGELANF</sequence>
<dbReference type="InterPro" id="IPR011989">
    <property type="entry name" value="ARM-like"/>
</dbReference>
<keyword evidence="2" id="KW-1185">Reference proteome</keyword>
<dbReference type="Proteomes" id="UP000050640">
    <property type="component" value="Unplaced"/>
</dbReference>
<dbReference type="STRING" id="1147741.A0A0R3RYG9"/>
<dbReference type="WBParaSite" id="EEL_0000732501-mRNA-1">
    <property type="protein sequence ID" value="EEL_0000732501-mRNA-1"/>
    <property type="gene ID" value="EEL_0000732501"/>
</dbReference>
<protein>
    <submittedName>
        <fullName evidence="3">Coatomer subunit gamma</fullName>
    </submittedName>
</protein>
<feature type="region of interest" description="Disordered" evidence="1">
    <location>
        <begin position="1"/>
        <end position="51"/>
    </location>
</feature>
<feature type="compositionally biased region" description="Basic and acidic residues" evidence="1">
    <location>
        <begin position="29"/>
        <end position="40"/>
    </location>
</feature>
<feature type="compositionally biased region" description="Polar residues" evidence="1">
    <location>
        <begin position="1"/>
        <end position="14"/>
    </location>
</feature>
<proteinExistence type="predicted"/>